<feature type="coiled-coil region" evidence="2">
    <location>
        <begin position="28"/>
        <end position="83"/>
    </location>
</feature>
<keyword evidence="1 4" id="KW-0732">Signal</keyword>
<dbReference type="Pfam" id="PF24568">
    <property type="entry name" value="CC_PcsB"/>
    <property type="match status" value="1"/>
</dbReference>
<feature type="domain" description="Peptidoglycan hydrolase PcsB coiled-coil" evidence="5">
    <location>
        <begin position="88"/>
        <end position="146"/>
    </location>
</feature>
<evidence type="ECO:0000313" key="7">
    <source>
        <dbReference type="Proteomes" id="UP001597267"/>
    </source>
</evidence>
<comment type="caution">
    <text evidence="6">The sequence shown here is derived from an EMBL/GenBank/DDBJ whole genome shotgun (WGS) entry which is preliminary data.</text>
</comment>
<evidence type="ECO:0000256" key="2">
    <source>
        <dbReference type="SAM" id="Coils"/>
    </source>
</evidence>
<dbReference type="RefSeq" id="WP_225423696.1">
    <property type="nucleotide sequence ID" value="NZ_JBHTOP010000022.1"/>
</dbReference>
<gene>
    <name evidence="6" type="ORF">ACFQ5M_08440</name>
</gene>
<proteinExistence type="predicted"/>
<evidence type="ECO:0000256" key="1">
    <source>
        <dbReference type="ARBA" id="ARBA00022729"/>
    </source>
</evidence>
<evidence type="ECO:0000256" key="4">
    <source>
        <dbReference type="SAM" id="SignalP"/>
    </source>
</evidence>
<protein>
    <submittedName>
        <fullName evidence="6">Coiled-coil domain-containing protein</fullName>
    </submittedName>
</protein>
<feature type="compositionally biased region" description="Basic and acidic residues" evidence="3">
    <location>
        <begin position="219"/>
        <end position="228"/>
    </location>
</feature>
<keyword evidence="7" id="KW-1185">Reference proteome</keyword>
<keyword evidence="2" id="KW-0175">Coiled coil</keyword>
<evidence type="ECO:0000313" key="6">
    <source>
        <dbReference type="EMBL" id="MFD1672122.1"/>
    </source>
</evidence>
<feature type="compositionally biased region" description="Low complexity" evidence="3">
    <location>
        <begin position="231"/>
        <end position="246"/>
    </location>
</feature>
<dbReference type="Gene3D" id="6.10.250.3150">
    <property type="match status" value="1"/>
</dbReference>
<organism evidence="6 7">
    <name type="scientific">Agrilactobacillus yilanensis</name>
    <dbReference type="NCBI Taxonomy" id="2485997"/>
    <lineage>
        <taxon>Bacteria</taxon>
        <taxon>Bacillati</taxon>
        <taxon>Bacillota</taxon>
        <taxon>Bacilli</taxon>
        <taxon>Lactobacillales</taxon>
        <taxon>Lactobacillaceae</taxon>
        <taxon>Agrilactobacillus</taxon>
    </lineage>
</organism>
<feature type="region of interest" description="Disordered" evidence="3">
    <location>
        <begin position="215"/>
        <end position="255"/>
    </location>
</feature>
<sequence>MRKVGRCLFIFLCLPFLWPAQMVQGDSVDDLQAQISAIQEQQTQLNDQLNTQMAAVSTQTVKANELQADLLQTQQAMRRAQKNVHTQQQLLKSRKKYAAKRLSTMQRQNTSQDLFTLIASADSLTDMLQRLYAVKAIQRADNLAIKNAATTYSGLKTVRQNLEEQQKTLLDQQKALADQNHALQQTLSDLKATMTANQTQMAQLSTEKTQVQAALAAEEDAKKARDQSELTAASAPSSTSPQNSTAIFSNDGLTPSATTGGNVTTGVKISFYDPAVLGSSMGYGGVAANLAVYPKGTKLKIVFADGTEIHRVVNDTGTFVYSSPNQIDVAWPNAAIPSYGITTATVTVE</sequence>
<name>A0ABW4J7E5_9LACO</name>
<reference evidence="7" key="1">
    <citation type="journal article" date="2019" name="Int. J. Syst. Evol. Microbiol.">
        <title>The Global Catalogue of Microorganisms (GCM) 10K type strain sequencing project: providing services to taxonomists for standard genome sequencing and annotation.</title>
        <authorList>
            <consortium name="The Broad Institute Genomics Platform"/>
            <consortium name="The Broad Institute Genome Sequencing Center for Infectious Disease"/>
            <person name="Wu L."/>
            <person name="Ma J."/>
        </authorList>
    </citation>
    <scope>NUCLEOTIDE SEQUENCE [LARGE SCALE GENOMIC DNA]</scope>
    <source>
        <strain evidence="7">CCM 8896</strain>
    </source>
</reference>
<dbReference type="InterPro" id="IPR057309">
    <property type="entry name" value="PcsB_CC"/>
</dbReference>
<feature type="signal peptide" evidence="4">
    <location>
        <begin position="1"/>
        <end position="22"/>
    </location>
</feature>
<dbReference type="EMBL" id="JBHTOP010000022">
    <property type="protein sequence ID" value="MFD1672122.1"/>
    <property type="molecule type" value="Genomic_DNA"/>
</dbReference>
<feature type="chain" id="PRO_5046126062" evidence="4">
    <location>
        <begin position="23"/>
        <end position="349"/>
    </location>
</feature>
<evidence type="ECO:0000259" key="5">
    <source>
        <dbReference type="Pfam" id="PF24568"/>
    </source>
</evidence>
<dbReference type="Proteomes" id="UP001597267">
    <property type="component" value="Unassembled WGS sequence"/>
</dbReference>
<evidence type="ECO:0000256" key="3">
    <source>
        <dbReference type="SAM" id="MobiDB-lite"/>
    </source>
</evidence>
<accession>A0ABW4J7E5</accession>